<evidence type="ECO:0000313" key="2">
    <source>
        <dbReference type="Proteomes" id="UP001642260"/>
    </source>
</evidence>
<dbReference type="AlphaFoldDB" id="A0ABC8IZV3"/>
<sequence length="345" mass="39258">MMMKLGELAVKIERPDGHVAEFVGSMIAFDGGYKSFGNRCRNALSSGSVYSDYSTVVIGDPVMRRIVGSNSSLVDGVTEFHRGYGGCRYNATGYVLSDRSQKKFQHWCKRQQHKTGAEVSVDGGDCQVLGCLSPELMLTQDSFDHAVQEPKVLLLNDSFHVIDQKAVMSCEIAVHECVVKADSFLVSVTSSFPVKGKRDELISCKEYVHEAGVVQEMNSTSKEETKEIYVPKVAEPSSLASLIPSKASKIQQRKYVKIWKFKFKNMNLQEWYNTMHWRKMRQPYIPRVISTATDREFTGGSALRDWQERFNHENIFRNGFSMRLETRLHRFVYALLECYSTYDGE</sequence>
<reference evidence="1 2" key="1">
    <citation type="submission" date="2022-03" db="EMBL/GenBank/DDBJ databases">
        <authorList>
            <person name="Macdonald S."/>
            <person name="Ahmed S."/>
            <person name="Newling K."/>
        </authorList>
    </citation>
    <scope>NUCLEOTIDE SEQUENCE [LARGE SCALE GENOMIC DNA]</scope>
</reference>
<comment type="caution">
    <text evidence="1">The sequence shown here is derived from an EMBL/GenBank/DDBJ whole genome shotgun (WGS) entry which is preliminary data.</text>
</comment>
<name>A0ABC8IZV3_ERUVS</name>
<accession>A0ABC8IZV3</accession>
<dbReference type="EMBL" id="CAKOAT010065044">
    <property type="protein sequence ID" value="CAH8306473.1"/>
    <property type="molecule type" value="Genomic_DNA"/>
</dbReference>
<proteinExistence type="predicted"/>
<evidence type="ECO:0000313" key="1">
    <source>
        <dbReference type="EMBL" id="CAH8306473.1"/>
    </source>
</evidence>
<gene>
    <name evidence="1" type="ORF">ERUC_LOCUS4600</name>
</gene>
<dbReference type="Proteomes" id="UP001642260">
    <property type="component" value="Unassembled WGS sequence"/>
</dbReference>
<keyword evidence="2" id="KW-1185">Reference proteome</keyword>
<organism evidence="1 2">
    <name type="scientific">Eruca vesicaria subsp. sativa</name>
    <name type="common">Garden rocket</name>
    <name type="synonym">Eruca sativa</name>
    <dbReference type="NCBI Taxonomy" id="29727"/>
    <lineage>
        <taxon>Eukaryota</taxon>
        <taxon>Viridiplantae</taxon>
        <taxon>Streptophyta</taxon>
        <taxon>Embryophyta</taxon>
        <taxon>Tracheophyta</taxon>
        <taxon>Spermatophyta</taxon>
        <taxon>Magnoliopsida</taxon>
        <taxon>eudicotyledons</taxon>
        <taxon>Gunneridae</taxon>
        <taxon>Pentapetalae</taxon>
        <taxon>rosids</taxon>
        <taxon>malvids</taxon>
        <taxon>Brassicales</taxon>
        <taxon>Brassicaceae</taxon>
        <taxon>Brassiceae</taxon>
        <taxon>Eruca</taxon>
    </lineage>
</organism>
<protein>
    <submittedName>
        <fullName evidence="1">Uncharacterized protein</fullName>
    </submittedName>
</protein>